<feature type="repeat" description="ANK" evidence="5">
    <location>
        <begin position="1522"/>
        <end position="1554"/>
    </location>
</feature>
<keyword evidence="4 5" id="KW-0040">ANK repeat</keyword>
<dbReference type="GO" id="GO:0006508">
    <property type="term" value="P:proteolysis"/>
    <property type="evidence" value="ECO:0007669"/>
    <property type="project" value="InterPro"/>
</dbReference>
<dbReference type="PANTHER" id="PTHR24126:SF14">
    <property type="entry name" value="ANK_REP_REGION DOMAIN-CONTAINING PROTEIN"/>
    <property type="match status" value="1"/>
</dbReference>
<feature type="repeat" description="ANK" evidence="5">
    <location>
        <begin position="1017"/>
        <end position="1049"/>
    </location>
</feature>
<dbReference type="InterPro" id="IPR042197">
    <property type="entry name" value="Apaf_helical"/>
</dbReference>
<feature type="repeat" description="ANK" evidence="5">
    <location>
        <begin position="1250"/>
        <end position="1282"/>
    </location>
</feature>
<evidence type="ECO:0000256" key="5">
    <source>
        <dbReference type="PROSITE-ProRule" id="PRU00023"/>
    </source>
</evidence>
<dbReference type="SUPFAM" id="SSF52540">
    <property type="entry name" value="P-loop containing nucleoside triphosphate hydrolases"/>
    <property type="match status" value="1"/>
</dbReference>
<dbReference type="InterPro" id="IPR036537">
    <property type="entry name" value="Adaptor_Cbl_N_dom_sf"/>
</dbReference>
<dbReference type="Gene3D" id="1.25.40.20">
    <property type="entry name" value="Ankyrin repeat-containing domain"/>
    <property type="match status" value="6"/>
</dbReference>
<feature type="non-terminal residue" evidence="8">
    <location>
        <position position="1"/>
    </location>
</feature>
<dbReference type="SUPFAM" id="SSF52058">
    <property type="entry name" value="L domain-like"/>
    <property type="match status" value="1"/>
</dbReference>
<evidence type="ECO:0000256" key="3">
    <source>
        <dbReference type="ARBA" id="ARBA00022737"/>
    </source>
</evidence>
<feature type="repeat" description="ANK" evidence="5">
    <location>
        <begin position="1454"/>
        <end position="1486"/>
    </location>
</feature>
<keyword evidence="2" id="KW-0433">Leucine-rich repeat</keyword>
<dbReference type="InterPro" id="IPR059179">
    <property type="entry name" value="MLKL-like_MCAfunc"/>
</dbReference>
<dbReference type="InterPro" id="IPR003591">
    <property type="entry name" value="Leu-rich_rpt_typical-subtyp"/>
</dbReference>
<sequence length="1627" mass="174586">MAGEVIGLIDIAVNWGKEIKATVDAAKHNKDACRDIGVRVALLAELVESQKKKPERELERLKASVLRVSEDLEKAKDFLKMYNSASWLRRHAFAKDYKDGFSAVGEALSISRSDFAAVVDSLVLEKVNDLTAANTAMQEKFDAVLARVRSHKESADIRTLEICERPGLPESATALKPRVDAIKKMVFEPGSNPTALVGMGGVGKTTLAAALCAAVADDFDHIVWINVGQRLEESDILARLQQLWKDVVKSDPPHKSIEGMRIALLKELESKKALIVFDNVWKFDDIKRLLVVGDQGKVLFTTRDSTIARRVHAREYRVKEMEEEQAVELFCRCAFQCPSIPDDKEVYRHCVEAMVAECGGLPLALNVVGSLAAGYLVLEEWQEGLTKLRKSTGMCTEYDKKVLALLRMSFDGLEDDEQDLFLCLAGNPEGYHVSVSDLVEQWVLQKYDMDREEVDSDEEAHIDEHLTLGYKLYMHLVHRSLVIHDPSGIVGLQGETDEALMLSMMGFQETEVRTASCHLHDLIREMALMVTSEGDITNRQRLFSWTSKSLQATTAMAVELSTCSTSATGLLPGDVRLPKLRSFVSRASRLQAFPEAILLSDLRVLDASFANLQSLPQGLSRLQGLQLLRLDGNTIETLPQEIGHLKHLVVLSLRLCKMLTALPSGIGELGNLSGLHVGGCALQHLPDSVGNLHSLKKLDLSFCSDLKELPVTLESASELECLNVNGCGQLASLPLRLGSLLKLRVILAVGCTMLTEMPKKWPDSLEVLDLQGCENVKEIPDATDLQQLRILHLYGCFGLESFPSSGMPSLQSLGLPLVDIFELESKRAEHKEVAKQLRTRLDLDDGVYYLVKGKFTPSFHRWLQGTSMLKLQPQGVQYSYIKMKDAWTPLTRAAYNGQTSIVESLLEKGADGNAPDKDGWTPLTRAVDNGQRSVVTLLLDKGFSGDVSDELGWSPLARAAARGHKDMVQLLIEHGAEATMVDKKGVTPLGGAAATGQASVVEFLLDSGVDGNASDEKGMTGLMHAALGGHDAIVKMLLDKGANTSDRDKDGWTVLHCAAGGGSAEVVSCLLERCDAALLSAKTEAGHTALMLAAFNGHSAVFKMLLDKGADASVVENDGVTVLHAAAVGGSTDVVSCVLQHCDVSCLSAKTKDGRTVPHYGSERGSTAVVRDAALLSAKTEAGETPLIKAAFEGHSAVVKMLLDKGADASATRKDGASVLHAAAAGGSTEVVSCVLQHCDDSFLSAKTKAGNTVLMDAALGGHDAIVKMLLDKGANTSDRYENGQTVLHLAAQGGSTGVVSCLLECCDAALLSAKTEAGSTALMTAAFDVNSAIVKMLLDKGANTSDRDKDGWTVLHCATEGGSTEVVSCLLQRCDAALLSAKTEAGETALMRAALSGHDAIVKMLLAKGADTNDRKKHGWTVLHCAAGGGSTEVVSRLLERCDAALLSAKSEAGTTALMTAAFDGNSAIVRMLLDKGANTSDRDKDGWTVLHCAAQGGCTEAVSCLLERCDAAFLNATTEDGETALMTAAACGHSGIVRLLLDQGAETSNRRKDGNTVMHAAAFGGSTEVVCCLLERCDAALLSAKAEDGRTPLMVAVDKGRRRRCGASGGREKSFRRGLNVPDDR</sequence>
<dbReference type="Gene3D" id="3.40.50.300">
    <property type="entry name" value="P-loop containing nucleotide triphosphate hydrolases"/>
    <property type="match status" value="1"/>
</dbReference>
<dbReference type="PRINTS" id="PR01415">
    <property type="entry name" value="ANKYRIN"/>
</dbReference>
<organism evidence="8 9">
    <name type="scientific">Ostreobium quekettii</name>
    <dbReference type="NCBI Taxonomy" id="121088"/>
    <lineage>
        <taxon>Eukaryota</taxon>
        <taxon>Viridiplantae</taxon>
        <taxon>Chlorophyta</taxon>
        <taxon>core chlorophytes</taxon>
        <taxon>Ulvophyceae</taxon>
        <taxon>TCBD clade</taxon>
        <taxon>Bryopsidales</taxon>
        <taxon>Ostreobineae</taxon>
        <taxon>Ostreobiaceae</taxon>
        <taxon>Ostreobium</taxon>
    </lineage>
</organism>
<proteinExistence type="predicted"/>
<feature type="repeat" description="ANK" evidence="5">
    <location>
        <begin position="1318"/>
        <end position="1350"/>
    </location>
</feature>
<dbReference type="Pfam" id="PF23598">
    <property type="entry name" value="LRR_14"/>
    <property type="match status" value="1"/>
</dbReference>
<dbReference type="Proteomes" id="UP000708148">
    <property type="component" value="Unassembled WGS sequence"/>
</dbReference>
<dbReference type="PROSITE" id="PS50175">
    <property type="entry name" value="ASP_PROT_RETROV"/>
    <property type="match status" value="1"/>
</dbReference>
<dbReference type="GO" id="GO:0005930">
    <property type="term" value="C:axoneme"/>
    <property type="evidence" value="ECO:0007669"/>
    <property type="project" value="UniProtKB-SubCell"/>
</dbReference>
<accession>A0A8S1IYX3</accession>
<feature type="repeat" description="ANK" evidence="5">
    <location>
        <begin position="1283"/>
        <end position="1305"/>
    </location>
</feature>
<comment type="caution">
    <text evidence="8">The sequence shown here is derived from an EMBL/GenBank/DDBJ whole genome shotgun (WGS) entry which is preliminary data.</text>
</comment>
<dbReference type="Pfam" id="PF00931">
    <property type="entry name" value="NB-ARC"/>
    <property type="match status" value="1"/>
</dbReference>
<dbReference type="InterPro" id="IPR055414">
    <property type="entry name" value="LRR_R13L4/SHOC2-like"/>
</dbReference>
<evidence type="ECO:0000256" key="6">
    <source>
        <dbReference type="SAM" id="MobiDB-lite"/>
    </source>
</evidence>
<dbReference type="PROSITE" id="PS50297">
    <property type="entry name" value="ANK_REP_REGION"/>
    <property type="match status" value="13"/>
</dbReference>
<name>A0A8S1IYX3_9CHLO</name>
<dbReference type="CDD" id="cd21037">
    <property type="entry name" value="MLKL_NTD"/>
    <property type="match status" value="1"/>
</dbReference>
<dbReference type="PANTHER" id="PTHR24126">
    <property type="entry name" value="ANKYRIN REPEAT, PH AND SEC7 DOMAIN CONTAINING PROTEIN SECG-RELATED"/>
    <property type="match status" value="1"/>
</dbReference>
<dbReference type="Pfam" id="PF12796">
    <property type="entry name" value="Ank_2"/>
    <property type="match status" value="6"/>
</dbReference>
<dbReference type="SMART" id="SM00382">
    <property type="entry name" value="AAA"/>
    <property type="match status" value="1"/>
</dbReference>
<dbReference type="InterPro" id="IPR032675">
    <property type="entry name" value="LRR_dom_sf"/>
</dbReference>
<comment type="subcellular location">
    <subcellularLocation>
        <location evidence="1">Cytoplasm</location>
        <location evidence="1">Cytoskeleton</location>
        <location evidence="1">Cilium axoneme</location>
    </subcellularLocation>
</comment>
<dbReference type="InterPro" id="IPR054000">
    <property type="entry name" value="MLKL_N"/>
</dbReference>
<feature type="repeat" description="ANK" evidence="5">
    <location>
        <begin position="1386"/>
        <end position="1418"/>
    </location>
</feature>
<evidence type="ECO:0000259" key="7">
    <source>
        <dbReference type="PROSITE" id="PS50175"/>
    </source>
</evidence>
<dbReference type="InterPro" id="IPR002182">
    <property type="entry name" value="NB-ARC"/>
</dbReference>
<feature type="repeat" description="ANK" evidence="5">
    <location>
        <begin position="918"/>
        <end position="950"/>
    </location>
</feature>
<dbReference type="InterPro" id="IPR002110">
    <property type="entry name" value="Ankyrin_rpt"/>
</dbReference>
<keyword evidence="3" id="KW-0677">Repeat</keyword>
<protein>
    <recommendedName>
        <fullName evidence="7">Peptidase A2 domain-containing protein</fullName>
    </recommendedName>
</protein>
<dbReference type="InterPro" id="IPR036770">
    <property type="entry name" value="Ankyrin_rpt-contain_sf"/>
</dbReference>
<dbReference type="InterPro" id="IPR001995">
    <property type="entry name" value="Peptidase_A2_cat"/>
</dbReference>
<reference evidence="8" key="1">
    <citation type="submission" date="2020-12" db="EMBL/GenBank/DDBJ databases">
        <authorList>
            <person name="Iha C."/>
        </authorList>
    </citation>
    <scope>NUCLEOTIDE SEQUENCE</scope>
</reference>
<dbReference type="SUPFAM" id="SSF48403">
    <property type="entry name" value="Ankyrin repeat"/>
    <property type="match status" value="2"/>
</dbReference>
<dbReference type="GO" id="GO:0043531">
    <property type="term" value="F:ADP binding"/>
    <property type="evidence" value="ECO:0007669"/>
    <property type="project" value="InterPro"/>
</dbReference>
<feature type="repeat" description="ANK" evidence="5">
    <location>
        <begin position="885"/>
        <end position="917"/>
    </location>
</feature>
<dbReference type="Gene3D" id="1.20.930.20">
    <property type="entry name" value="Adaptor protein Cbl, N-terminal domain"/>
    <property type="match status" value="1"/>
</dbReference>
<feature type="repeat" description="ANK" evidence="5">
    <location>
        <begin position="951"/>
        <end position="983"/>
    </location>
</feature>
<dbReference type="SMART" id="SM00248">
    <property type="entry name" value="ANK"/>
    <property type="match status" value="20"/>
</dbReference>
<feature type="region of interest" description="Disordered" evidence="6">
    <location>
        <begin position="1606"/>
        <end position="1627"/>
    </location>
</feature>
<keyword evidence="9" id="KW-1185">Reference proteome</keyword>
<evidence type="ECO:0000313" key="9">
    <source>
        <dbReference type="Proteomes" id="UP000708148"/>
    </source>
</evidence>
<dbReference type="GO" id="GO:0004190">
    <property type="term" value="F:aspartic-type endopeptidase activity"/>
    <property type="evidence" value="ECO:0007669"/>
    <property type="project" value="InterPro"/>
</dbReference>
<dbReference type="GO" id="GO:0006952">
    <property type="term" value="P:defense response"/>
    <property type="evidence" value="ECO:0007669"/>
    <property type="project" value="UniProtKB-KW"/>
</dbReference>
<dbReference type="PROSITE" id="PS50088">
    <property type="entry name" value="ANK_REPEAT"/>
    <property type="match status" value="13"/>
</dbReference>
<feature type="repeat" description="ANK" evidence="5">
    <location>
        <begin position="984"/>
        <end position="1016"/>
    </location>
</feature>
<feature type="domain" description="Peptidase A2" evidence="7">
    <location>
        <begin position="1102"/>
        <end position="1116"/>
    </location>
</feature>
<dbReference type="Gene3D" id="1.10.8.430">
    <property type="entry name" value="Helical domain of apoptotic protease-activating factors"/>
    <property type="match status" value="1"/>
</dbReference>
<evidence type="ECO:0000256" key="2">
    <source>
        <dbReference type="ARBA" id="ARBA00022614"/>
    </source>
</evidence>
<dbReference type="EMBL" id="CAJHUC010001247">
    <property type="protein sequence ID" value="CAD7700386.1"/>
    <property type="molecule type" value="Genomic_DNA"/>
</dbReference>
<evidence type="ECO:0000313" key="8">
    <source>
        <dbReference type="EMBL" id="CAD7700386.1"/>
    </source>
</evidence>
<dbReference type="Gene3D" id="3.80.10.10">
    <property type="entry name" value="Ribonuclease Inhibitor"/>
    <property type="match status" value="1"/>
</dbReference>
<dbReference type="PRINTS" id="PR00364">
    <property type="entry name" value="DISEASERSIST"/>
</dbReference>
<dbReference type="InterPro" id="IPR003593">
    <property type="entry name" value="AAA+_ATPase"/>
</dbReference>
<dbReference type="OrthoDB" id="1936883at2759"/>
<feature type="repeat" description="ANK" evidence="5">
    <location>
        <begin position="1182"/>
        <end position="1214"/>
    </location>
</feature>
<feature type="repeat" description="ANK" evidence="5">
    <location>
        <begin position="1085"/>
        <end position="1117"/>
    </location>
</feature>
<evidence type="ECO:0000256" key="1">
    <source>
        <dbReference type="ARBA" id="ARBA00004430"/>
    </source>
</evidence>
<dbReference type="InterPro" id="IPR027417">
    <property type="entry name" value="P-loop_NTPase"/>
</dbReference>
<dbReference type="Pfam" id="PF00023">
    <property type="entry name" value="Ank"/>
    <property type="match status" value="3"/>
</dbReference>
<dbReference type="SMART" id="SM00369">
    <property type="entry name" value="LRR_TYP"/>
    <property type="match status" value="3"/>
</dbReference>
<evidence type="ECO:0000256" key="4">
    <source>
        <dbReference type="ARBA" id="ARBA00023043"/>
    </source>
</evidence>
<gene>
    <name evidence="8" type="ORF">OSTQU699_LOCUS5744</name>
</gene>
<dbReference type="GO" id="GO:0007166">
    <property type="term" value="P:cell surface receptor signaling pathway"/>
    <property type="evidence" value="ECO:0007669"/>
    <property type="project" value="InterPro"/>
</dbReference>
<dbReference type="Pfam" id="PF22215">
    <property type="entry name" value="MLKL_N"/>
    <property type="match status" value="1"/>
</dbReference>